<feature type="transmembrane region" description="Helical" evidence="1">
    <location>
        <begin position="6"/>
        <end position="33"/>
    </location>
</feature>
<evidence type="ECO:0000313" key="2">
    <source>
        <dbReference type="EMBL" id="QFR42863.1"/>
    </source>
</evidence>
<organism evidence="2 3">
    <name type="scientific">Sulfurimonas xiamenensis</name>
    <dbReference type="NCBI Taxonomy" id="2590021"/>
    <lineage>
        <taxon>Bacteria</taxon>
        <taxon>Pseudomonadati</taxon>
        <taxon>Campylobacterota</taxon>
        <taxon>Epsilonproteobacteria</taxon>
        <taxon>Campylobacterales</taxon>
        <taxon>Sulfurimonadaceae</taxon>
        <taxon>Sulfurimonas</taxon>
    </lineage>
</organism>
<keyword evidence="3" id="KW-1185">Reference proteome</keyword>
<gene>
    <name evidence="2" type="ORF">FJR47_02640</name>
</gene>
<keyword evidence="1" id="KW-1133">Transmembrane helix</keyword>
<sequence>MDAIYPYAHIIHLILAIMFLGYVFTDFIMISALKNRFGKDTDEKINQILGAKSFKIFPISLLFIVLTGGVMMSKYINTNAGFFETDLQKMLVIKITLASIIVLGVLFNIFTKITKRKKSLFMQEHFHKVVLFLGFFIIVLAKMMFSA</sequence>
<feature type="transmembrane region" description="Helical" evidence="1">
    <location>
        <begin position="91"/>
        <end position="109"/>
    </location>
</feature>
<evidence type="ECO:0000313" key="3">
    <source>
        <dbReference type="Proteomes" id="UP000326061"/>
    </source>
</evidence>
<feature type="transmembrane region" description="Helical" evidence="1">
    <location>
        <begin position="54"/>
        <end position="71"/>
    </location>
</feature>
<protein>
    <submittedName>
        <fullName evidence="2">Uncharacterized protein</fullName>
    </submittedName>
</protein>
<dbReference type="PIRSF" id="PIRSF015875">
    <property type="entry name" value="UCP015875"/>
    <property type="match status" value="1"/>
</dbReference>
<proteinExistence type="predicted"/>
<evidence type="ECO:0000256" key="1">
    <source>
        <dbReference type="SAM" id="Phobius"/>
    </source>
</evidence>
<reference evidence="3" key="1">
    <citation type="submission" date="2019-06" db="EMBL/GenBank/DDBJ databases">
        <title>Sulfurimonas gotlandica sp. nov., a chemoautotrophic and psychrotolerant epsilonproteobacterium isolated from a pelagic redoxcline, and an emended description of the genus Sulfurimonas.</title>
        <authorList>
            <person name="Wang S."/>
            <person name="Jiang L."/>
            <person name="Shao Z."/>
        </authorList>
    </citation>
    <scope>NUCLEOTIDE SEQUENCE [LARGE SCALE GENOMIC DNA]</scope>
    <source>
        <strain evidence="3">1-1N</strain>
    </source>
</reference>
<dbReference type="EMBL" id="CP041166">
    <property type="protein sequence ID" value="QFR42863.1"/>
    <property type="molecule type" value="Genomic_DNA"/>
</dbReference>
<feature type="transmembrane region" description="Helical" evidence="1">
    <location>
        <begin position="129"/>
        <end position="145"/>
    </location>
</feature>
<keyword evidence="1" id="KW-0812">Transmembrane</keyword>
<dbReference type="Proteomes" id="UP000326061">
    <property type="component" value="Chromosome"/>
</dbReference>
<keyword evidence="1" id="KW-0472">Membrane</keyword>
<dbReference type="RefSeq" id="WP_152298926.1">
    <property type="nucleotide sequence ID" value="NZ_CP041166.1"/>
</dbReference>
<dbReference type="KEGG" id="suln:FJR47_02640"/>
<name>A0AAJ4DM70_9BACT</name>
<accession>A0AAJ4DM70</accession>
<dbReference type="AlphaFoldDB" id="A0AAJ4DM70"/>
<dbReference type="InterPro" id="IPR007418">
    <property type="entry name" value="DUF474"/>
</dbReference>